<evidence type="ECO:0000313" key="2">
    <source>
        <dbReference type="Proteomes" id="UP001139031"/>
    </source>
</evidence>
<protein>
    <submittedName>
        <fullName evidence="1">Uncharacterized protein</fullName>
    </submittedName>
</protein>
<evidence type="ECO:0000313" key="1">
    <source>
        <dbReference type="EMBL" id="MBZ5710271.1"/>
    </source>
</evidence>
<name>A0ABS7TPX5_9BACT</name>
<organism evidence="1 2">
    <name type="scientific">Nannocystis pusilla</name>
    <dbReference type="NCBI Taxonomy" id="889268"/>
    <lineage>
        <taxon>Bacteria</taxon>
        <taxon>Pseudomonadati</taxon>
        <taxon>Myxococcota</taxon>
        <taxon>Polyangia</taxon>
        <taxon>Nannocystales</taxon>
        <taxon>Nannocystaceae</taxon>
        <taxon>Nannocystis</taxon>
    </lineage>
</organism>
<keyword evidence="2" id="KW-1185">Reference proteome</keyword>
<dbReference type="Proteomes" id="UP001139031">
    <property type="component" value="Unassembled WGS sequence"/>
</dbReference>
<comment type="caution">
    <text evidence="1">The sequence shown here is derived from an EMBL/GenBank/DDBJ whole genome shotgun (WGS) entry which is preliminary data.</text>
</comment>
<dbReference type="EMBL" id="JAIRAU010000015">
    <property type="protein sequence ID" value="MBZ5710271.1"/>
    <property type="molecule type" value="Genomic_DNA"/>
</dbReference>
<proteinExistence type="predicted"/>
<accession>A0ABS7TPX5</accession>
<reference evidence="1" key="1">
    <citation type="submission" date="2021-08" db="EMBL/GenBank/DDBJ databases">
        <authorList>
            <person name="Stevens D.C."/>
        </authorList>
    </citation>
    <scope>NUCLEOTIDE SEQUENCE</scope>
    <source>
        <strain evidence="1">DSM 53165</strain>
    </source>
</reference>
<dbReference type="RefSeq" id="WP_224192042.1">
    <property type="nucleotide sequence ID" value="NZ_JAIRAU010000015.1"/>
</dbReference>
<sequence length="116" mass="11926">MPRSPGWLPTLLGLTLGALLSITCGPPGPPGGDCRYDPHCPGGVGAFCEADDECGSGHCCDKKECDGGMCTFECDSDPECPAGLLCEHGVCLYACATAADCAPGQKCKHDGVCEWD</sequence>
<gene>
    <name evidence="1" type="ORF">K7C98_13485</name>
</gene>